<name>A0A8S5N7L4_9CAUD</name>
<proteinExistence type="predicted"/>
<sequence length="29" mass="3122">MYSSAINFIVSAIALIELGNSPLLLTEQI</sequence>
<protein>
    <submittedName>
        <fullName evidence="1">Uncharacterized protein</fullName>
    </submittedName>
</protein>
<evidence type="ECO:0000313" key="1">
    <source>
        <dbReference type="EMBL" id="DAD90051.1"/>
    </source>
</evidence>
<dbReference type="EMBL" id="BK015076">
    <property type="protein sequence ID" value="DAD90051.1"/>
    <property type="molecule type" value="Genomic_DNA"/>
</dbReference>
<reference evidence="1" key="1">
    <citation type="journal article" date="2021" name="Proc. Natl. Acad. Sci. U.S.A.">
        <title>A Catalog of Tens of Thousands of Viruses from Human Metagenomes Reveals Hidden Associations with Chronic Diseases.</title>
        <authorList>
            <person name="Tisza M.J."/>
            <person name="Buck C.B."/>
        </authorList>
    </citation>
    <scope>NUCLEOTIDE SEQUENCE</scope>
    <source>
        <strain evidence="1">Ctlzn3</strain>
    </source>
</reference>
<accession>A0A8S5N7L4</accession>
<organism evidence="1">
    <name type="scientific">Siphoviridae sp. ctlzn3</name>
    <dbReference type="NCBI Taxonomy" id="2826450"/>
    <lineage>
        <taxon>Viruses</taxon>
        <taxon>Duplodnaviria</taxon>
        <taxon>Heunggongvirae</taxon>
        <taxon>Uroviricota</taxon>
        <taxon>Caudoviricetes</taxon>
    </lineage>
</organism>